<feature type="domain" description="N-acetyltransferase" evidence="1">
    <location>
        <begin position="11"/>
        <end position="144"/>
    </location>
</feature>
<evidence type="ECO:0000313" key="3">
    <source>
        <dbReference type="Proteomes" id="UP000297453"/>
    </source>
</evidence>
<dbReference type="GO" id="GO:0016747">
    <property type="term" value="F:acyltransferase activity, transferring groups other than amino-acyl groups"/>
    <property type="evidence" value="ECO:0007669"/>
    <property type="project" value="InterPro"/>
</dbReference>
<organism evidence="2 3">
    <name type="scientific">Leptospira semungkisensis</name>
    <dbReference type="NCBI Taxonomy" id="2484985"/>
    <lineage>
        <taxon>Bacteria</taxon>
        <taxon>Pseudomonadati</taxon>
        <taxon>Spirochaetota</taxon>
        <taxon>Spirochaetia</taxon>
        <taxon>Leptospirales</taxon>
        <taxon>Leptospiraceae</taxon>
        <taxon>Leptospira</taxon>
    </lineage>
</organism>
<dbReference type="EMBL" id="RQEP01000005">
    <property type="protein sequence ID" value="TGK07621.1"/>
    <property type="molecule type" value="Genomic_DNA"/>
</dbReference>
<keyword evidence="3" id="KW-1185">Reference proteome</keyword>
<dbReference type="Proteomes" id="UP000297453">
    <property type="component" value="Unassembled WGS sequence"/>
</dbReference>
<dbReference type="Pfam" id="PF13508">
    <property type="entry name" value="Acetyltransf_7"/>
    <property type="match status" value="1"/>
</dbReference>
<reference evidence="2" key="1">
    <citation type="journal article" date="2019" name="PLoS Negl. Trop. Dis.">
        <title>Revisiting the worldwide diversity of Leptospira species in the environment.</title>
        <authorList>
            <person name="Vincent A.T."/>
            <person name="Schiettekatte O."/>
            <person name="Bourhy P."/>
            <person name="Veyrier F.J."/>
            <person name="Picardeau M."/>
        </authorList>
    </citation>
    <scope>NUCLEOTIDE SEQUENCE [LARGE SCALE GENOMIC DNA]</scope>
    <source>
        <strain evidence="2">SSS9</strain>
    </source>
</reference>
<dbReference type="OrthoDB" id="9794566at2"/>
<comment type="caution">
    <text evidence="2">The sequence shown here is derived from an EMBL/GenBank/DDBJ whole genome shotgun (WGS) entry which is preliminary data.</text>
</comment>
<evidence type="ECO:0000313" key="2">
    <source>
        <dbReference type="EMBL" id="TGK07621.1"/>
    </source>
</evidence>
<protein>
    <submittedName>
        <fullName evidence="2">GNAT family N-acetyltransferase</fullName>
    </submittedName>
</protein>
<sequence length="145" mass="16870">MDFGKKKILPSGWKHAEIQDISLLEEMEKAVFERSAWARFSIQSHITHHFAWFKEGIGYLFYMDLGDSFELLRIGILPQKRKSGEGEAILRTLCEFSPRVLLEVSDRNLPALNLYRKLGFKELGIRKSYYGPGEDAILMEWTKKD</sequence>
<dbReference type="InterPro" id="IPR016181">
    <property type="entry name" value="Acyl_CoA_acyltransferase"/>
</dbReference>
<dbReference type="RefSeq" id="WP_135585656.1">
    <property type="nucleotide sequence ID" value="NZ_RQEP01000005.1"/>
</dbReference>
<dbReference type="InterPro" id="IPR000182">
    <property type="entry name" value="GNAT_dom"/>
</dbReference>
<name>A0A4R9G808_9LEPT</name>
<accession>A0A4R9G808</accession>
<dbReference type="PROSITE" id="PS51186">
    <property type="entry name" value="GNAT"/>
    <property type="match status" value="1"/>
</dbReference>
<gene>
    <name evidence="2" type="ORF">EHO59_05855</name>
</gene>
<proteinExistence type="predicted"/>
<dbReference type="SUPFAM" id="SSF55729">
    <property type="entry name" value="Acyl-CoA N-acyltransferases (Nat)"/>
    <property type="match status" value="1"/>
</dbReference>
<dbReference type="Gene3D" id="3.40.630.30">
    <property type="match status" value="1"/>
</dbReference>
<evidence type="ECO:0000259" key="1">
    <source>
        <dbReference type="PROSITE" id="PS51186"/>
    </source>
</evidence>
<dbReference type="AlphaFoldDB" id="A0A4R9G808"/>
<keyword evidence="2" id="KW-0808">Transferase</keyword>